<dbReference type="GO" id="GO:0046872">
    <property type="term" value="F:metal ion binding"/>
    <property type="evidence" value="ECO:0007669"/>
    <property type="project" value="InterPro"/>
</dbReference>
<dbReference type="Proteomes" id="UP000274922">
    <property type="component" value="Unassembled WGS sequence"/>
</dbReference>
<organism evidence="13 14">
    <name type="scientific">Caulochytrium protostelioides</name>
    <dbReference type="NCBI Taxonomy" id="1555241"/>
    <lineage>
        <taxon>Eukaryota</taxon>
        <taxon>Fungi</taxon>
        <taxon>Fungi incertae sedis</taxon>
        <taxon>Chytridiomycota</taxon>
        <taxon>Chytridiomycota incertae sedis</taxon>
        <taxon>Chytridiomycetes</taxon>
        <taxon>Caulochytriales</taxon>
        <taxon>Caulochytriaceae</taxon>
        <taxon>Caulochytrium</taxon>
    </lineage>
</organism>
<feature type="non-terminal residue" evidence="13">
    <location>
        <position position="430"/>
    </location>
</feature>
<keyword evidence="8" id="KW-0472">Membrane</keyword>
<evidence type="ECO:0000256" key="7">
    <source>
        <dbReference type="ARBA" id="ARBA00023128"/>
    </source>
</evidence>
<evidence type="ECO:0000313" key="13">
    <source>
        <dbReference type="EMBL" id="RKP01805.1"/>
    </source>
</evidence>
<dbReference type="Pfam" id="PF05193">
    <property type="entry name" value="Peptidase_M16_C"/>
    <property type="match status" value="1"/>
</dbReference>
<evidence type="ECO:0000256" key="1">
    <source>
        <dbReference type="ARBA" id="ARBA00004443"/>
    </source>
</evidence>
<dbReference type="OrthoDB" id="6369905at2759"/>
<dbReference type="Pfam" id="PF00675">
    <property type="entry name" value="Peptidase_M16"/>
    <property type="match status" value="1"/>
</dbReference>
<dbReference type="SUPFAM" id="SSF63411">
    <property type="entry name" value="LuxS/MPP-like metallohydrolase"/>
    <property type="match status" value="2"/>
</dbReference>
<keyword evidence="4" id="KW-0999">Mitochondrion inner membrane</keyword>
<comment type="subcellular location">
    <subcellularLocation>
        <location evidence="1">Mitochondrion inner membrane</location>
        <topology evidence="1">Peripheral membrane protein</topology>
        <orientation evidence="1">Matrix side</orientation>
    </subcellularLocation>
</comment>
<dbReference type="Gene3D" id="3.30.830.10">
    <property type="entry name" value="Metalloenzyme, LuxS/M16 peptidase-like"/>
    <property type="match status" value="2"/>
</dbReference>
<evidence type="ECO:0000259" key="11">
    <source>
        <dbReference type="Pfam" id="PF00675"/>
    </source>
</evidence>
<protein>
    <recommendedName>
        <fullName evidence="10">Cytochrome b-c1 complex subunit 2, mitochondrial</fullName>
    </recommendedName>
</protein>
<feature type="domain" description="Peptidase M16 N-terminal" evidence="11">
    <location>
        <begin position="20"/>
        <end position="160"/>
    </location>
</feature>
<evidence type="ECO:0000256" key="5">
    <source>
        <dbReference type="ARBA" id="ARBA00022946"/>
    </source>
</evidence>
<dbReference type="InterPro" id="IPR011249">
    <property type="entry name" value="Metalloenz_LuxS/M16"/>
</dbReference>
<dbReference type="InterPro" id="IPR007863">
    <property type="entry name" value="Peptidase_M16_C"/>
</dbReference>
<gene>
    <name evidence="13" type="ORF">CXG81DRAFT_5295</name>
</gene>
<feature type="domain" description="Peptidase M16 C-terminal" evidence="12">
    <location>
        <begin position="168"/>
        <end position="353"/>
    </location>
</feature>
<dbReference type="InterPro" id="IPR050361">
    <property type="entry name" value="MPP/UQCRC_Complex"/>
</dbReference>
<keyword evidence="5" id="KW-0809">Transit peptide</keyword>
<evidence type="ECO:0000259" key="12">
    <source>
        <dbReference type="Pfam" id="PF05193"/>
    </source>
</evidence>
<proteinExistence type="inferred from homology"/>
<evidence type="ECO:0000256" key="2">
    <source>
        <dbReference type="ARBA" id="ARBA00022448"/>
    </source>
</evidence>
<name>A0A4P9X945_9FUNG</name>
<evidence type="ECO:0000313" key="14">
    <source>
        <dbReference type="Proteomes" id="UP000274922"/>
    </source>
</evidence>
<comment type="similarity">
    <text evidence="9">Belongs to the peptidase M16 family. UQCRC2/QCR2 subfamily.</text>
</comment>
<evidence type="ECO:0000256" key="4">
    <source>
        <dbReference type="ARBA" id="ARBA00022792"/>
    </source>
</evidence>
<accession>A0A4P9X945</accession>
<evidence type="ECO:0000256" key="9">
    <source>
        <dbReference type="ARBA" id="ARBA00038146"/>
    </source>
</evidence>
<dbReference type="PANTHER" id="PTHR11851:SF209">
    <property type="entry name" value="CYTOCHROME B-C1 COMPLEX SUBUNIT 2, MITOCHONDRIAL"/>
    <property type="match status" value="1"/>
</dbReference>
<evidence type="ECO:0000256" key="3">
    <source>
        <dbReference type="ARBA" id="ARBA00022660"/>
    </source>
</evidence>
<evidence type="ECO:0000256" key="6">
    <source>
        <dbReference type="ARBA" id="ARBA00022982"/>
    </source>
</evidence>
<keyword evidence="3" id="KW-0679">Respiratory chain</keyword>
<dbReference type="STRING" id="1555241.A0A4P9X945"/>
<sequence length="430" mass="44247">AAPAPVVAVSAARSGVRLATVDTHGPAASLALVVNAGTRHESDVHPGVAHYLKNVFLRNSFNDTAVRVLRYTELRGDTLHTAATRENLVFATDFLRDSLPDALPVLVEQIFNPSFQPHEFLDARALVEAETQAALADPQTKIVDLLHAAAFRGGLGHSLFASHDAVASLTRADLQDFASKYFTAENLAVVGLGVHADDLATQVARSLDTVDIKAGAKATAAPAVAHSGEIRVDAGAGHASGYYALGFVAADVAAHSKAAHALAVLRFVLDASGTINRGSVAGATSLLKPAVVEGGAQSARAFSAQYSDAGLLGVVLHGDAARLGAGAQVAVDALKAIAAGRLDAAALTRAKKACVVAADGPEARLETLLRAGREVLHAGKVQTPAQLAEAFEAVSASDVQAVAKTLLARRPAAVALGNVRRLPYSADLKL</sequence>
<keyword evidence="14" id="KW-1185">Reference proteome</keyword>
<dbReference type="GO" id="GO:0005743">
    <property type="term" value="C:mitochondrial inner membrane"/>
    <property type="evidence" value="ECO:0007669"/>
    <property type="project" value="UniProtKB-SubCell"/>
</dbReference>
<keyword evidence="6" id="KW-0249">Electron transport</keyword>
<evidence type="ECO:0000256" key="8">
    <source>
        <dbReference type="ARBA" id="ARBA00023136"/>
    </source>
</evidence>
<dbReference type="EMBL" id="ML014160">
    <property type="protein sequence ID" value="RKP01805.1"/>
    <property type="molecule type" value="Genomic_DNA"/>
</dbReference>
<dbReference type="InterPro" id="IPR011765">
    <property type="entry name" value="Pept_M16_N"/>
</dbReference>
<keyword evidence="2" id="KW-0813">Transport</keyword>
<dbReference type="AlphaFoldDB" id="A0A4P9X945"/>
<keyword evidence="7" id="KW-0496">Mitochondrion</keyword>
<feature type="non-terminal residue" evidence="13">
    <location>
        <position position="1"/>
    </location>
</feature>
<reference evidence="14" key="1">
    <citation type="journal article" date="2018" name="Nat. Microbiol.">
        <title>Leveraging single-cell genomics to expand the fungal tree of life.</title>
        <authorList>
            <person name="Ahrendt S.R."/>
            <person name="Quandt C.A."/>
            <person name="Ciobanu D."/>
            <person name="Clum A."/>
            <person name="Salamov A."/>
            <person name="Andreopoulos B."/>
            <person name="Cheng J.F."/>
            <person name="Woyke T."/>
            <person name="Pelin A."/>
            <person name="Henrissat B."/>
            <person name="Reynolds N.K."/>
            <person name="Benny G.L."/>
            <person name="Smith M.E."/>
            <person name="James T.Y."/>
            <person name="Grigoriev I.V."/>
        </authorList>
    </citation>
    <scope>NUCLEOTIDE SEQUENCE [LARGE SCALE GENOMIC DNA]</scope>
    <source>
        <strain evidence="14">ATCC 52028</strain>
    </source>
</reference>
<evidence type="ECO:0000256" key="10">
    <source>
        <dbReference type="ARBA" id="ARBA00040751"/>
    </source>
</evidence>
<dbReference type="PANTHER" id="PTHR11851">
    <property type="entry name" value="METALLOPROTEASE"/>
    <property type="match status" value="1"/>
</dbReference>